<sequence length="615" mass="69228">MVLIANVIPLVAALPNPSTVNSYNLPRQDGCDPGERTYGPPPNREGEFRFKFSTSGRQYITIVNLTPHPFRLTYSHENQMRFWDWGDIEPGRARQNVAHYSEDPLHWLVDTKGEAYYDVGDTGAKFVVRATNNVRDTLHNKRFIFDLTGMNAGAREYKAPAPETPVTLVITGSVWYGFVTSIHNGPANWMGEIKDTIKDRTVSQIAMPGTHDSGMSRISRKIDSLGVELNTQTQGIRVGNQLWAGARWLDVRVISVHPVSDHHRYEFWTFHGDPEAKFVMGNTGESLDEIIDGINSFTSENPGEVIFIQLRYLLGLTKFALAGPIYWSPEQKDDFFNQLKRINNRCANLGEGHLERLRMSELMEWNEGKGCVLLFLDTAALEKKIPKDQVVSRGDGIYHRNDMDWDDAWPDKSNEIEASNRAIELWKGRTKPFHVGQWVVTGDLSTSLSKIAESMNPILYWRGVNRITPEVFPNVLLVDYIGQVVDRENAWDQLSLELKTLAIGLNLYTISENCAINHRRPPLLEPIGGETRLLGEEQHFPAWNGVIFANGTVLDEAPPDLSLGCVEILKKGTKFDNGTVLDQDMRNPECQGKPVPGRGWNSTAAPETYRRGGAL</sequence>
<dbReference type="RefSeq" id="XP_003048148.1">
    <property type="nucleotide sequence ID" value="XM_003048102.1"/>
</dbReference>
<gene>
    <name evidence="2" type="ORF">NECHADRAFT_40024</name>
</gene>
<dbReference type="GO" id="GO:0006629">
    <property type="term" value="P:lipid metabolic process"/>
    <property type="evidence" value="ECO:0007669"/>
    <property type="project" value="InterPro"/>
</dbReference>
<organism evidence="2 3">
    <name type="scientific">Fusarium vanettenii (strain ATCC MYA-4622 / CBS 123669 / FGSC 9596 / NRRL 45880 / 77-13-4)</name>
    <name type="common">Fusarium solani subsp. pisi</name>
    <dbReference type="NCBI Taxonomy" id="660122"/>
    <lineage>
        <taxon>Eukaryota</taxon>
        <taxon>Fungi</taxon>
        <taxon>Dikarya</taxon>
        <taxon>Ascomycota</taxon>
        <taxon>Pezizomycotina</taxon>
        <taxon>Sordariomycetes</taxon>
        <taxon>Hypocreomycetidae</taxon>
        <taxon>Hypocreales</taxon>
        <taxon>Nectriaceae</taxon>
        <taxon>Fusarium</taxon>
        <taxon>Fusarium solani species complex</taxon>
        <taxon>Fusarium vanettenii</taxon>
    </lineage>
</organism>
<dbReference type="OMA" id="NNRCGNL"/>
<dbReference type="InterPro" id="IPR017946">
    <property type="entry name" value="PLC-like_Pdiesterase_TIM-brl"/>
</dbReference>
<dbReference type="InParanoid" id="C7Z0S6"/>
<proteinExistence type="predicted"/>
<reference evidence="2 3" key="1">
    <citation type="journal article" date="2009" name="PLoS Genet.">
        <title>The genome of Nectria haematococca: contribution of supernumerary chromosomes to gene expansion.</title>
        <authorList>
            <person name="Coleman J.J."/>
            <person name="Rounsley S.D."/>
            <person name="Rodriguez-Carres M."/>
            <person name="Kuo A."/>
            <person name="Wasmann C.C."/>
            <person name="Grimwood J."/>
            <person name="Schmutz J."/>
            <person name="Taga M."/>
            <person name="White G.J."/>
            <person name="Zhou S."/>
            <person name="Schwartz D.C."/>
            <person name="Freitag M."/>
            <person name="Ma L.J."/>
            <person name="Danchin E.G."/>
            <person name="Henrissat B."/>
            <person name="Coutinho P.M."/>
            <person name="Nelson D.R."/>
            <person name="Straney D."/>
            <person name="Napoli C.A."/>
            <person name="Barker B.M."/>
            <person name="Gribskov M."/>
            <person name="Rep M."/>
            <person name="Kroken S."/>
            <person name="Molnar I."/>
            <person name="Rensing C."/>
            <person name="Kennell J.C."/>
            <person name="Zamora J."/>
            <person name="Farman M.L."/>
            <person name="Selker E.U."/>
            <person name="Salamov A."/>
            <person name="Shapiro H."/>
            <person name="Pangilinan J."/>
            <person name="Lindquist E."/>
            <person name="Lamers C."/>
            <person name="Grigoriev I.V."/>
            <person name="Geiser D.M."/>
            <person name="Covert S.F."/>
            <person name="Temporini E."/>
            <person name="Vanetten H.D."/>
        </authorList>
    </citation>
    <scope>NUCLEOTIDE SEQUENCE [LARGE SCALE GENOMIC DNA]</scope>
    <source>
        <strain evidence="3">ATCC MYA-4622 / CBS 123669 / FGSC 9596 / NRRL 45880 / 77-13-4</strain>
    </source>
</reference>
<dbReference type="SUPFAM" id="SSF51695">
    <property type="entry name" value="PLC-like phosphodiesterases"/>
    <property type="match status" value="1"/>
</dbReference>
<dbReference type="GeneID" id="9671950"/>
<dbReference type="Gene3D" id="3.20.20.190">
    <property type="entry name" value="Phosphatidylinositol (PI) phosphodiesterase"/>
    <property type="match status" value="1"/>
</dbReference>
<dbReference type="PANTHER" id="PTHR13593">
    <property type="match status" value="1"/>
</dbReference>
<dbReference type="eggNOG" id="ENOG502RS5U">
    <property type="taxonomic scope" value="Eukaryota"/>
</dbReference>
<dbReference type="EMBL" id="GG698905">
    <property type="protein sequence ID" value="EEU42435.1"/>
    <property type="molecule type" value="Genomic_DNA"/>
</dbReference>
<dbReference type="OrthoDB" id="1046782at2759"/>
<accession>C7Z0S6</accession>
<name>C7Z0S6_FUSV7</name>
<dbReference type="PANTHER" id="PTHR13593:SF143">
    <property type="entry name" value="PHOSPHATIDYLINOSITOL-SPECIFIC PHOSPHOLIPASE C X DOMAIN-CONTAINING PROTEIN"/>
    <property type="match status" value="1"/>
</dbReference>
<dbReference type="KEGG" id="nhe:NECHADRAFT_40024"/>
<dbReference type="AlphaFoldDB" id="C7Z0S6"/>
<evidence type="ECO:0000313" key="2">
    <source>
        <dbReference type="EMBL" id="EEU42435.1"/>
    </source>
</evidence>
<dbReference type="STRING" id="660122.C7Z0S6"/>
<dbReference type="VEuPathDB" id="FungiDB:NECHADRAFT_40024"/>
<dbReference type="HOGENOM" id="CLU_432868_0_0_1"/>
<dbReference type="InterPro" id="IPR051057">
    <property type="entry name" value="PI-PLC_domain"/>
</dbReference>
<evidence type="ECO:0000313" key="3">
    <source>
        <dbReference type="Proteomes" id="UP000005206"/>
    </source>
</evidence>
<dbReference type="Proteomes" id="UP000005206">
    <property type="component" value="Chromosome 5"/>
</dbReference>
<feature type="region of interest" description="Disordered" evidence="1">
    <location>
        <begin position="580"/>
        <end position="615"/>
    </location>
</feature>
<evidence type="ECO:0008006" key="4">
    <source>
        <dbReference type="Google" id="ProtNLM"/>
    </source>
</evidence>
<feature type="region of interest" description="Disordered" evidence="1">
    <location>
        <begin position="24"/>
        <end position="44"/>
    </location>
</feature>
<dbReference type="GO" id="GO:0008081">
    <property type="term" value="F:phosphoric diester hydrolase activity"/>
    <property type="evidence" value="ECO:0007669"/>
    <property type="project" value="InterPro"/>
</dbReference>
<keyword evidence="3" id="KW-1185">Reference proteome</keyword>
<evidence type="ECO:0000256" key="1">
    <source>
        <dbReference type="SAM" id="MobiDB-lite"/>
    </source>
</evidence>
<protein>
    <recommendedName>
        <fullName evidence="4">Phosphatidylinositol-specific phospholipase C X domain-containing protein</fullName>
    </recommendedName>
</protein>